<dbReference type="RefSeq" id="WP_169624718.1">
    <property type="nucleotide sequence ID" value="NZ_JABBNT010000002.1"/>
</dbReference>
<organism evidence="3 4">
    <name type="scientific">Pacificispira spongiicola</name>
    <dbReference type="NCBI Taxonomy" id="2729598"/>
    <lineage>
        <taxon>Bacteria</taxon>
        <taxon>Pseudomonadati</taxon>
        <taxon>Pseudomonadota</taxon>
        <taxon>Alphaproteobacteria</taxon>
        <taxon>Rhodospirillales</taxon>
        <taxon>Rhodospirillaceae</taxon>
        <taxon>Pacificispira</taxon>
    </lineage>
</organism>
<keyword evidence="4" id="KW-1185">Reference proteome</keyword>
<dbReference type="Pfam" id="PF04752">
    <property type="entry name" value="ChaC"/>
    <property type="match status" value="1"/>
</dbReference>
<accession>A0A7Y0DZG9</accession>
<dbReference type="GO" id="GO:0006751">
    <property type="term" value="P:glutathione catabolic process"/>
    <property type="evidence" value="ECO:0007669"/>
    <property type="project" value="InterPro"/>
</dbReference>
<evidence type="ECO:0000313" key="3">
    <source>
        <dbReference type="EMBL" id="NMM44430.1"/>
    </source>
</evidence>
<keyword evidence="2" id="KW-0456">Lyase</keyword>
<sequence length="204" mass="22795">MQTSPSSPAPSAWKDIDDPDEEIWVYGYGSLMWRPGFRHAETAPARLAGYARSFCIWSEHHRGTPERRGLVLGLASVADRVCEGRSFRVRPEDWPETAAYLEERELRGYAYRPARLPVALADGRTVAARCFVADPTHPHFAGDIAPDEAARIILLARGEAGLNRDYLINTIQSLEDHGYHEPHLHDLLTRVKRLTGELDVGAGI</sequence>
<dbReference type="InterPro" id="IPR013024">
    <property type="entry name" value="GGCT-like"/>
</dbReference>
<keyword evidence="3" id="KW-0808">Transferase</keyword>
<reference evidence="3 4" key="1">
    <citation type="submission" date="2020-04" db="EMBL/GenBank/DDBJ databases">
        <title>Rhodospirillaceae bacterium KN72 isolated from deep sea.</title>
        <authorList>
            <person name="Zhang D.-C."/>
        </authorList>
    </citation>
    <scope>NUCLEOTIDE SEQUENCE [LARGE SCALE GENOMIC DNA]</scope>
    <source>
        <strain evidence="3 4">KN72</strain>
    </source>
</reference>
<gene>
    <name evidence="3" type="ORF">HH303_08060</name>
</gene>
<dbReference type="PANTHER" id="PTHR12192:SF2">
    <property type="entry name" value="GLUTATHIONE-SPECIFIC GAMMA-GLUTAMYLCYCLOTRANSFERASE 2"/>
    <property type="match status" value="1"/>
</dbReference>
<dbReference type="AlphaFoldDB" id="A0A7Y0DZG9"/>
<dbReference type="InterPro" id="IPR006840">
    <property type="entry name" value="ChaC"/>
</dbReference>
<dbReference type="Gene3D" id="3.10.490.10">
    <property type="entry name" value="Gamma-glutamyl cyclotransferase-like"/>
    <property type="match status" value="1"/>
</dbReference>
<dbReference type="SUPFAM" id="SSF110857">
    <property type="entry name" value="Gamma-glutamyl cyclotransferase-like"/>
    <property type="match status" value="1"/>
</dbReference>
<dbReference type="EMBL" id="JABBNT010000002">
    <property type="protein sequence ID" value="NMM44430.1"/>
    <property type="molecule type" value="Genomic_DNA"/>
</dbReference>
<dbReference type="CDD" id="cd06661">
    <property type="entry name" value="GGCT_like"/>
    <property type="match status" value="1"/>
</dbReference>
<evidence type="ECO:0000256" key="1">
    <source>
        <dbReference type="ARBA" id="ARBA00012344"/>
    </source>
</evidence>
<dbReference type="Proteomes" id="UP000539372">
    <property type="component" value="Unassembled WGS sequence"/>
</dbReference>
<dbReference type="GO" id="GO:0016740">
    <property type="term" value="F:transferase activity"/>
    <property type="evidence" value="ECO:0007669"/>
    <property type="project" value="UniProtKB-KW"/>
</dbReference>
<protein>
    <recommendedName>
        <fullName evidence="1">glutathione-specific gamma-glutamylcyclotransferase</fullName>
        <ecNumber evidence="1">4.3.2.7</ecNumber>
    </recommendedName>
</protein>
<dbReference type="PANTHER" id="PTHR12192">
    <property type="entry name" value="CATION TRANSPORT PROTEIN CHAC-RELATED"/>
    <property type="match status" value="1"/>
</dbReference>
<dbReference type="InterPro" id="IPR036568">
    <property type="entry name" value="GGCT-like_sf"/>
</dbReference>
<evidence type="ECO:0000256" key="2">
    <source>
        <dbReference type="ARBA" id="ARBA00023239"/>
    </source>
</evidence>
<proteinExistence type="predicted"/>
<dbReference type="GO" id="GO:0005737">
    <property type="term" value="C:cytoplasm"/>
    <property type="evidence" value="ECO:0007669"/>
    <property type="project" value="TreeGrafter"/>
</dbReference>
<evidence type="ECO:0000313" key="4">
    <source>
        <dbReference type="Proteomes" id="UP000539372"/>
    </source>
</evidence>
<name>A0A7Y0DZG9_9PROT</name>
<dbReference type="GO" id="GO:0061928">
    <property type="term" value="F:glutathione specific gamma-glutamylcyclotransferase activity"/>
    <property type="evidence" value="ECO:0007669"/>
    <property type="project" value="UniProtKB-EC"/>
</dbReference>
<comment type="caution">
    <text evidence="3">The sequence shown here is derived from an EMBL/GenBank/DDBJ whole genome shotgun (WGS) entry which is preliminary data.</text>
</comment>
<dbReference type="EC" id="4.3.2.7" evidence="1"/>